<evidence type="ECO:0000313" key="2">
    <source>
        <dbReference type="Proteomes" id="UP001277972"/>
    </source>
</evidence>
<protein>
    <submittedName>
        <fullName evidence="1">GrpB family protein</fullName>
    </submittedName>
</protein>
<name>A0ACC6M8C8_9BACI</name>
<comment type="caution">
    <text evidence="1">The sequence shown here is derived from an EMBL/GenBank/DDBJ whole genome shotgun (WGS) entry which is preliminary data.</text>
</comment>
<gene>
    <name evidence="1" type="ORF">SH601_14405</name>
</gene>
<keyword evidence="2" id="KW-1185">Reference proteome</keyword>
<sequence>MRKVEVCPSNENWPSMFEAEAKKLQSIFGQEMIAIHHIGSTSVPGLQAKPVIDMMPVVKNIDDVDAFNQEMNKLGYECKGENGISGRKYFQKGGDDRTHHVHIFQHGSDEINRHLAFRDYLRSHPEDRERYGTLKERLAQQFPDDMISYMEGKDGLVKEIEAKALKIWDEQKGR</sequence>
<proteinExistence type="predicted"/>
<reference evidence="1" key="1">
    <citation type="submission" date="2023-11" db="EMBL/GenBank/DDBJ databases">
        <title>Gracilibacillus pellucida a moderately halophilic bacterium isolated from saline soil in Xinjiang province.</title>
        <authorList>
            <person name="Zhang Z."/>
            <person name="Tan F."/>
            <person name="Wang Y."/>
            <person name="Xia M."/>
        </authorList>
    </citation>
    <scope>NUCLEOTIDE SEQUENCE</scope>
    <source>
        <strain evidence="1">S3-1-1</strain>
    </source>
</reference>
<dbReference type="Proteomes" id="UP001277972">
    <property type="component" value="Unassembled WGS sequence"/>
</dbReference>
<organism evidence="1 2">
    <name type="scientific">Gracilibacillus pellucidus</name>
    <dbReference type="NCBI Taxonomy" id="3095368"/>
    <lineage>
        <taxon>Bacteria</taxon>
        <taxon>Bacillati</taxon>
        <taxon>Bacillota</taxon>
        <taxon>Bacilli</taxon>
        <taxon>Bacillales</taxon>
        <taxon>Bacillaceae</taxon>
        <taxon>Gracilibacillus</taxon>
    </lineage>
</organism>
<dbReference type="EMBL" id="JAWZSR010000009">
    <property type="protein sequence ID" value="MDX8047180.1"/>
    <property type="molecule type" value="Genomic_DNA"/>
</dbReference>
<evidence type="ECO:0000313" key="1">
    <source>
        <dbReference type="EMBL" id="MDX8047180.1"/>
    </source>
</evidence>
<accession>A0ACC6M8C8</accession>